<feature type="binding site" evidence="6">
    <location>
        <position position="431"/>
    </location>
    <ligand>
        <name>S-adenosyl-L-methionine</name>
        <dbReference type="ChEBI" id="CHEBI:59789"/>
    </ligand>
</feature>
<evidence type="ECO:0000256" key="4">
    <source>
        <dbReference type="ARBA" id="ARBA00033763"/>
    </source>
</evidence>
<keyword evidence="3 6" id="KW-0949">S-adenosyl-L-methionine</keyword>
<dbReference type="AlphaFoldDB" id="A0A1B6D834"/>
<dbReference type="SUPFAM" id="SSF53335">
    <property type="entry name" value="S-adenosyl-L-methionine-dependent methyltransferases"/>
    <property type="match status" value="1"/>
</dbReference>
<dbReference type="InterPro" id="IPR030390">
    <property type="entry name" value="MeTrfase_TrmA_AS"/>
</dbReference>
<comment type="similarity">
    <text evidence="6">Belongs to the class I-like SAM-binding methyltransferase superfamily. RNA M5U methyltransferase family.</text>
</comment>
<dbReference type="InterPro" id="IPR035979">
    <property type="entry name" value="RBD_domain_sf"/>
</dbReference>
<dbReference type="CDD" id="cd02440">
    <property type="entry name" value="AdoMet_MTases"/>
    <property type="match status" value="1"/>
</dbReference>
<dbReference type="SUPFAM" id="SSF54928">
    <property type="entry name" value="RNA-binding domain, RBD"/>
    <property type="match status" value="1"/>
</dbReference>
<evidence type="ECO:0000256" key="2">
    <source>
        <dbReference type="ARBA" id="ARBA00022679"/>
    </source>
</evidence>
<evidence type="ECO:0000256" key="3">
    <source>
        <dbReference type="ARBA" id="ARBA00022691"/>
    </source>
</evidence>
<dbReference type="InterPro" id="IPR010280">
    <property type="entry name" value="U5_MeTrfase_fam"/>
</dbReference>
<dbReference type="EC" id="2.1.1.35" evidence="4"/>
<dbReference type="EMBL" id="GEDC01015450">
    <property type="protein sequence ID" value="JAS21848.1"/>
    <property type="molecule type" value="Transcribed_RNA"/>
</dbReference>
<organism evidence="9">
    <name type="scientific">Clastoptera arizonana</name>
    <name type="common">Arizona spittle bug</name>
    <dbReference type="NCBI Taxonomy" id="38151"/>
    <lineage>
        <taxon>Eukaryota</taxon>
        <taxon>Metazoa</taxon>
        <taxon>Ecdysozoa</taxon>
        <taxon>Arthropoda</taxon>
        <taxon>Hexapoda</taxon>
        <taxon>Insecta</taxon>
        <taxon>Pterygota</taxon>
        <taxon>Neoptera</taxon>
        <taxon>Paraneoptera</taxon>
        <taxon>Hemiptera</taxon>
        <taxon>Auchenorrhyncha</taxon>
        <taxon>Cercopoidea</taxon>
        <taxon>Clastopteridae</taxon>
        <taxon>Clastoptera</taxon>
    </lineage>
</organism>
<dbReference type="GO" id="GO:0032259">
    <property type="term" value="P:methylation"/>
    <property type="evidence" value="ECO:0007669"/>
    <property type="project" value="UniProtKB-KW"/>
</dbReference>
<gene>
    <name evidence="9" type="ORF">g.38994</name>
</gene>
<dbReference type="InterPro" id="IPR045850">
    <property type="entry name" value="TRM2_met"/>
</dbReference>
<dbReference type="PROSITE" id="PS01230">
    <property type="entry name" value="TRMA_1"/>
    <property type="match status" value="1"/>
</dbReference>
<feature type="active site" description="Nucleophile" evidence="6">
    <location>
        <position position="558"/>
    </location>
</feature>
<sequence length="642" mass="72367">MEFHTLDPVENPETTLGEPNRVSKNEINLTLNDNLGENQSELKSNCNGEFNKNLVSNNVVLKNEDNPYAYLERSDFTSEKYKIEIRGLPKFYGIGELKKLLNDKLKLGSNKIKPPKRGSRWLYVCFRSEKDREDALKIINGYTWKNKLLTADIAKPAPDPLVKRRNENNGNAKKKIKIEDNRTQEEILKSNITPLWDMPYEEQLCLKTRDTKEILKNVGKEILKANNSLKQWVLKRTEQFDGLPCELHPIQHPQQYDGYRNKCEFTIGLNEETGEKTVGFRLGSYATGTVGVGPVHFLKNIPERVKTAAKIFEIHVRQSSLKVFDPETQSGFWRQLTVRLAMNTNELMLIVGMHPQELSNDELTTIKKELIDFFSNQEGQVLEVTSLYFQIIKKKQFGETLDGVEHLIGKTHITEKLSGLNFQISPLAFFQINTPAAELLYNSVPSLCELTQKTTLLDICCGIGTIGLSLAKHCGQVLGLEILTAAVEDARNNAALNSISNCAFFSGAAEEILSSVVSRATNEDVVAVVDPPRAGLRQKAVIMLRRTTRLNKMIYIACDIKAAFKNIIDLSRPPSKTMVGDPFVPIAAVPVDLFPHTRHCEIAIYFERINISELKNSNKNEADNINSDNNVNVDILSDKSKC</sequence>
<feature type="binding site" evidence="6">
    <location>
        <position position="530"/>
    </location>
    <ligand>
        <name>S-adenosyl-L-methionine</name>
        <dbReference type="ChEBI" id="CHEBI:59789"/>
    </ligand>
</feature>
<evidence type="ECO:0000256" key="1">
    <source>
        <dbReference type="ARBA" id="ARBA00022603"/>
    </source>
</evidence>
<feature type="binding site" evidence="6">
    <location>
        <position position="481"/>
    </location>
    <ligand>
        <name>S-adenosyl-L-methionine</name>
        <dbReference type="ChEBI" id="CHEBI:59789"/>
    </ligand>
</feature>
<dbReference type="Pfam" id="PF05958">
    <property type="entry name" value="tRNA_U5-meth_tr"/>
    <property type="match status" value="1"/>
</dbReference>
<feature type="region of interest" description="Disordered" evidence="8">
    <location>
        <begin position="1"/>
        <end position="20"/>
    </location>
</feature>
<comment type="catalytic activity">
    <reaction evidence="5">
        <text>uridine(54) in tRNA + S-adenosyl-L-methionine = 5-methyluridine(54) in tRNA + S-adenosyl-L-homocysteine + H(+)</text>
        <dbReference type="Rhea" id="RHEA:42712"/>
        <dbReference type="Rhea" id="RHEA-COMP:10167"/>
        <dbReference type="Rhea" id="RHEA-COMP:10193"/>
        <dbReference type="ChEBI" id="CHEBI:15378"/>
        <dbReference type="ChEBI" id="CHEBI:57856"/>
        <dbReference type="ChEBI" id="CHEBI:59789"/>
        <dbReference type="ChEBI" id="CHEBI:65315"/>
        <dbReference type="ChEBI" id="CHEBI:74447"/>
        <dbReference type="EC" id="2.1.1.35"/>
    </reaction>
    <physiologicalReaction direction="left-to-right" evidence="5">
        <dbReference type="Rhea" id="RHEA:42713"/>
    </physiologicalReaction>
</comment>
<name>A0A1B6D834_9HEMI</name>
<dbReference type="InterPro" id="IPR029063">
    <property type="entry name" value="SAM-dependent_MTases_sf"/>
</dbReference>
<proteinExistence type="inferred from homology"/>
<dbReference type="PANTHER" id="PTHR45904:SF2">
    <property type="entry name" value="TRNA (URACIL-5-)-METHYLTRANSFERASE HOMOLOG A"/>
    <property type="match status" value="1"/>
</dbReference>
<accession>A0A1B6D834</accession>
<feature type="active site" evidence="7">
    <location>
        <position position="558"/>
    </location>
</feature>
<dbReference type="Gene3D" id="2.40.50.1070">
    <property type="match status" value="1"/>
</dbReference>
<reference evidence="9" key="1">
    <citation type="submission" date="2015-12" db="EMBL/GenBank/DDBJ databases">
        <title>De novo transcriptome assembly of four potential Pierce s Disease insect vectors from Arizona vineyards.</title>
        <authorList>
            <person name="Tassone E.E."/>
        </authorList>
    </citation>
    <scope>NUCLEOTIDE SEQUENCE</scope>
</reference>
<comment type="caution">
    <text evidence="6">Lacks conserved residue(s) required for the propagation of feature annotation.</text>
</comment>
<evidence type="ECO:0000256" key="6">
    <source>
        <dbReference type="PROSITE-ProRule" id="PRU01024"/>
    </source>
</evidence>
<dbReference type="GO" id="GO:0006396">
    <property type="term" value="P:RNA processing"/>
    <property type="evidence" value="ECO:0007669"/>
    <property type="project" value="InterPro"/>
</dbReference>
<evidence type="ECO:0000256" key="5">
    <source>
        <dbReference type="ARBA" id="ARBA00047278"/>
    </source>
</evidence>
<dbReference type="PANTHER" id="PTHR45904">
    <property type="entry name" value="TRNA (URACIL-5-)-METHYLTRANSFERASE"/>
    <property type="match status" value="1"/>
</dbReference>
<dbReference type="GO" id="GO:0030697">
    <property type="term" value="F:tRNA (uracil(54)-C5)-methyltransferase activity, S-adenosyl methionine-dependent"/>
    <property type="evidence" value="ECO:0007669"/>
    <property type="project" value="UniProtKB-EC"/>
</dbReference>
<evidence type="ECO:0000256" key="7">
    <source>
        <dbReference type="PROSITE-ProRule" id="PRU10015"/>
    </source>
</evidence>
<dbReference type="PROSITE" id="PS51687">
    <property type="entry name" value="SAM_MT_RNA_M5U"/>
    <property type="match status" value="1"/>
</dbReference>
<dbReference type="GO" id="GO:0003723">
    <property type="term" value="F:RNA binding"/>
    <property type="evidence" value="ECO:0007669"/>
    <property type="project" value="TreeGrafter"/>
</dbReference>
<dbReference type="Gene3D" id="3.40.50.150">
    <property type="entry name" value="Vaccinia Virus protein VP39"/>
    <property type="match status" value="1"/>
</dbReference>
<protein>
    <recommendedName>
        <fullName evidence="4">tRNA (uracil(54)-C(5))-methyltransferase</fullName>
        <ecNumber evidence="4">2.1.1.35</ecNumber>
    </recommendedName>
</protein>
<keyword evidence="2 6" id="KW-0808">Transferase</keyword>
<keyword evidence="1 6" id="KW-0489">Methyltransferase</keyword>
<evidence type="ECO:0000256" key="8">
    <source>
        <dbReference type="SAM" id="MobiDB-lite"/>
    </source>
</evidence>
<evidence type="ECO:0000313" key="9">
    <source>
        <dbReference type="EMBL" id="JAS21848.1"/>
    </source>
</evidence>